<reference evidence="1 2" key="1">
    <citation type="submission" date="2015-08" db="EMBL/GenBank/DDBJ databases">
        <title>Next Generation Sequencing and Analysis of the Genome of Puccinia sorghi L Schw, the Causal Agent of Maize Common Rust.</title>
        <authorList>
            <person name="Rochi L."/>
            <person name="Burguener G."/>
            <person name="Darino M."/>
            <person name="Turjanski A."/>
            <person name="Kreff E."/>
            <person name="Dieguez M.J."/>
            <person name="Sacco F."/>
        </authorList>
    </citation>
    <scope>NUCLEOTIDE SEQUENCE [LARGE SCALE GENOMIC DNA]</scope>
    <source>
        <strain evidence="1 2">RO10H11247</strain>
    </source>
</reference>
<dbReference type="Gene3D" id="3.40.50.300">
    <property type="entry name" value="P-loop containing nucleotide triphosphate hydrolases"/>
    <property type="match status" value="1"/>
</dbReference>
<dbReference type="EMBL" id="LAVV01006723">
    <property type="protein sequence ID" value="KNZ58608.1"/>
    <property type="molecule type" value="Genomic_DNA"/>
</dbReference>
<proteinExistence type="predicted"/>
<comment type="caution">
    <text evidence="1">The sequence shown here is derived from an EMBL/GenBank/DDBJ whole genome shotgun (WGS) entry which is preliminary data.</text>
</comment>
<dbReference type="SUPFAM" id="SSF52540">
    <property type="entry name" value="P-loop containing nucleoside triphosphate hydrolases"/>
    <property type="match status" value="1"/>
</dbReference>
<organism evidence="1 2">
    <name type="scientific">Puccinia sorghi</name>
    <dbReference type="NCBI Taxonomy" id="27349"/>
    <lineage>
        <taxon>Eukaryota</taxon>
        <taxon>Fungi</taxon>
        <taxon>Dikarya</taxon>
        <taxon>Basidiomycota</taxon>
        <taxon>Pucciniomycotina</taxon>
        <taxon>Pucciniomycetes</taxon>
        <taxon>Pucciniales</taxon>
        <taxon>Pucciniaceae</taxon>
        <taxon>Puccinia</taxon>
    </lineage>
</organism>
<dbReference type="Proteomes" id="UP000037035">
    <property type="component" value="Unassembled WGS sequence"/>
</dbReference>
<gene>
    <name evidence="1" type="ORF">VP01_1898g2</name>
</gene>
<dbReference type="InterPro" id="IPR027417">
    <property type="entry name" value="P-loop_NTPase"/>
</dbReference>
<dbReference type="VEuPathDB" id="FungiDB:VP01_1898g2"/>
<dbReference type="AlphaFoldDB" id="A0A0L6VCX6"/>
<keyword evidence="2" id="KW-1185">Reference proteome</keyword>
<sequence length="48" mass="5100">MSTTLSGKLTAARRDANLAQFQEDPSFNILLGSIQAAGVGIDLILLHM</sequence>
<name>A0A0L6VCX6_9BASI</name>
<dbReference type="OrthoDB" id="2500640at2759"/>
<protein>
    <submittedName>
        <fullName evidence="1">Uncharacterized protein</fullName>
    </submittedName>
</protein>
<evidence type="ECO:0000313" key="1">
    <source>
        <dbReference type="EMBL" id="KNZ58608.1"/>
    </source>
</evidence>
<evidence type="ECO:0000313" key="2">
    <source>
        <dbReference type="Proteomes" id="UP000037035"/>
    </source>
</evidence>
<accession>A0A0L6VCX6</accession>